<dbReference type="Gene3D" id="3.10.100.10">
    <property type="entry name" value="Mannose-Binding Protein A, subunit A"/>
    <property type="match status" value="1"/>
</dbReference>
<dbReference type="PANTHER" id="PTHR15028:SF6">
    <property type="entry name" value="B-CELL DIFFERENTIATION ANTIGEN CD72"/>
    <property type="match status" value="1"/>
</dbReference>
<keyword evidence="3" id="KW-1185">Reference proteome</keyword>
<name>A0A2G9RBH0_AQUCT</name>
<accession>A0A2G9RBH0</accession>
<evidence type="ECO:0000313" key="2">
    <source>
        <dbReference type="EMBL" id="PIO25232.1"/>
    </source>
</evidence>
<dbReference type="InterPro" id="IPR016187">
    <property type="entry name" value="CTDL_fold"/>
</dbReference>
<keyword evidence="1" id="KW-0175">Coiled coil</keyword>
<protein>
    <recommendedName>
        <fullName evidence="4">C-type lectin domain-containing protein</fullName>
    </recommendedName>
</protein>
<gene>
    <name evidence="2" type="ORF">AB205_0106450</name>
</gene>
<dbReference type="AlphaFoldDB" id="A0A2G9RBH0"/>
<dbReference type="SUPFAM" id="SSF56436">
    <property type="entry name" value="C-type lectin-like"/>
    <property type="match status" value="1"/>
</dbReference>
<dbReference type="EMBL" id="KV945337">
    <property type="protein sequence ID" value="PIO25232.1"/>
    <property type="molecule type" value="Genomic_DNA"/>
</dbReference>
<reference evidence="3" key="1">
    <citation type="journal article" date="2017" name="Nat. Commun.">
        <title>The North American bullfrog draft genome provides insight into hormonal regulation of long noncoding RNA.</title>
        <authorList>
            <person name="Hammond S.A."/>
            <person name="Warren R.L."/>
            <person name="Vandervalk B.P."/>
            <person name="Kucuk E."/>
            <person name="Khan H."/>
            <person name="Gibb E.A."/>
            <person name="Pandoh P."/>
            <person name="Kirk H."/>
            <person name="Zhao Y."/>
            <person name="Jones M."/>
            <person name="Mungall A.J."/>
            <person name="Coope R."/>
            <person name="Pleasance S."/>
            <person name="Moore R.A."/>
            <person name="Holt R.A."/>
            <person name="Round J.M."/>
            <person name="Ohora S."/>
            <person name="Walle B.V."/>
            <person name="Veldhoen N."/>
            <person name="Helbing C.C."/>
            <person name="Birol I."/>
        </authorList>
    </citation>
    <scope>NUCLEOTIDE SEQUENCE [LARGE SCALE GENOMIC DNA]</scope>
</reference>
<proteinExistence type="predicted"/>
<feature type="non-terminal residue" evidence="2">
    <location>
        <position position="1"/>
    </location>
</feature>
<evidence type="ECO:0008006" key="4">
    <source>
        <dbReference type="Google" id="ProtNLM"/>
    </source>
</evidence>
<dbReference type="InterPro" id="IPR016186">
    <property type="entry name" value="C-type_lectin-like/link_sf"/>
</dbReference>
<feature type="non-terminal residue" evidence="2">
    <location>
        <position position="204"/>
    </location>
</feature>
<dbReference type="PANTHER" id="PTHR15028">
    <property type="entry name" value="CD72-RELATED"/>
    <property type="match status" value="1"/>
</dbReference>
<sequence length="204" mass="23152">AQVSGHLQQALIQHQTTFSSLTQSLRIEEELLESIKKKLVSTESELEDTHRELEKTQQNLEMVHLELKDMVENMLDLNSSHIQSVRRGEELLASMRSNLTATKTELEKAVQNEADLNGSLLQCLQGKETSSTERQKAEVTLNKVKSKMDQCLAEKRGLCPEGWDLFGNKCLWISKRRGVWERGRADCEGKGSKLITVQKDSMKL</sequence>
<dbReference type="Proteomes" id="UP000228934">
    <property type="component" value="Unassembled WGS sequence"/>
</dbReference>
<organism evidence="2 3">
    <name type="scientific">Aquarana catesbeiana</name>
    <name type="common">American bullfrog</name>
    <name type="synonym">Rana catesbeiana</name>
    <dbReference type="NCBI Taxonomy" id="8400"/>
    <lineage>
        <taxon>Eukaryota</taxon>
        <taxon>Metazoa</taxon>
        <taxon>Chordata</taxon>
        <taxon>Craniata</taxon>
        <taxon>Vertebrata</taxon>
        <taxon>Euteleostomi</taxon>
        <taxon>Amphibia</taxon>
        <taxon>Batrachia</taxon>
        <taxon>Anura</taxon>
        <taxon>Neobatrachia</taxon>
        <taxon>Ranoidea</taxon>
        <taxon>Ranidae</taxon>
        <taxon>Aquarana</taxon>
    </lineage>
</organism>
<dbReference type="GO" id="GO:0005886">
    <property type="term" value="C:plasma membrane"/>
    <property type="evidence" value="ECO:0007669"/>
    <property type="project" value="InterPro"/>
</dbReference>
<evidence type="ECO:0000256" key="1">
    <source>
        <dbReference type="SAM" id="Coils"/>
    </source>
</evidence>
<dbReference type="InterPro" id="IPR039689">
    <property type="entry name" value="CD72"/>
</dbReference>
<dbReference type="GO" id="GO:0004888">
    <property type="term" value="F:transmembrane signaling receptor activity"/>
    <property type="evidence" value="ECO:0007669"/>
    <property type="project" value="InterPro"/>
</dbReference>
<evidence type="ECO:0000313" key="3">
    <source>
        <dbReference type="Proteomes" id="UP000228934"/>
    </source>
</evidence>
<dbReference type="OrthoDB" id="538816at2759"/>
<feature type="coiled-coil region" evidence="1">
    <location>
        <begin position="25"/>
        <end position="154"/>
    </location>
</feature>